<gene>
    <name evidence="1" type="ORF">CEXT_242031</name>
</gene>
<name>A0AAV4WJF5_CAEEX</name>
<evidence type="ECO:0000313" key="1">
    <source>
        <dbReference type="EMBL" id="GIY82423.1"/>
    </source>
</evidence>
<dbReference type="EMBL" id="BPLR01016247">
    <property type="protein sequence ID" value="GIY82423.1"/>
    <property type="molecule type" value="Genomic_DNA"/>
</dbReference>
<comment type="caution">
    <text evidence="1">The sequence shown here is derived from an EMBL/GenBank/DDBJ whole genome shotgun (WGS) entry which is preliminary data.</text>
</comment>
<sequence>MSVIYPTKERVIVKTAFAAGREGMPKFSQANGAGTALPPLMSVLASSFDSEPATLPLEGSIAHSGQCRLHQEPMI</sequence>
<keyword evidence="2" id="KW-1185">Reference proteome</keyword>
<protein>
    <submittedName>
        <fullName evidence="1">Uncharacterized protein</fullName>
    </submittedName>
</protein>
<organism evidence="1 2">
    <name type="scientific">Caerostris extrusa</name>
    <name type="common">Bark spider</name>
    <name type="synonym">Caerostris bankana</name>
    <dbReference type="NCBI Taxonomy" id="172846"/>
    <lineage>
        <taxon>Eukaryota</taxon>
        <taxon>Metazoa</taxon>
        <taxon>Ecdysozoa</taxon>
        <taxon>Arthropoda</taxon>
        <taxon>Chelicerata</taxon>
        <taxon>Arachnida</taxon>
        <taxon>Araneae</taxon>
        <taxon>Araneomorphae</taxon>
        <taxon>Entelegynae</taxon>
        <taxon>Araneoidea</taxon>
        <taxon>Araneidae</taxon>
        <taxon>Caerostris</taxon>
    </lineage>
</organism>
<dbReference type="Proteomes" id="UP001054945">
    <property type="component" value="Unassembled WGS sequence"/>
</dbReference>
<evidence type="ECO:0000313" key="2">
    <source>
        <dbReference type="Proteomes" id="UP001054945"/>
    </source>
</evidence>
<dbReference type="AlphaFoldDB" id="A0AAV4WJF5"/>
<accession>A0AAV4WJF5</accession>
<proteinExistence type="predicted"/>
<reference evidence="1 2" key="1">
    <citation type="submission" date="2021-06" db="EMBL/GenBank/DDBJ databases">
        <title>Caerostris extrusa draft genome.</title>
        <authorList>
            <person name="Kono N."/>
            <person name="Arakawa K."/>
        </authorList>
    </citation>
    <scope>NUCLEOTIDE SEQUENCE [LARGE SCALE GENOMIC DNA]</scope>
</reference>